<dbReference type="Gene3D" id="1.10.287.1490">
    <property type="match status" value="1"/>
</dbReference>
<evidence type="ECO:0000256" key="1">
    <source>
        <dbReference type="SAM" id="Coils"/>
    </source>
</evidence>
<evidence type="ECO:0000256" key="3">
    <source>
        <dbReference type="SAM" id="Phobius"/>
    </source>
</evidence>
<feature type="transmembrane region" description="Helical" evidence="3">
    <location>
        <begin position="90"/>
        <end position="114"/>
    </location>
</feature>
<feature type="region of interest" description="Disordered" evidence="2">
    <location>
        <begin position="1"/>
        <end position="82"/>
    </location>
</feature>
<accession>A0A0F5LVI5</accession>
<evidence type="ECO:0000313" key="6">
    <source>
        <dbReference type="Proteomes" id="UP000033608"/>
    </source>
</evidence>
<name>A0A0F5LVI5_9HYPH</name>
<dbReference type="Proteomes" id="UP000184533">
    <property type="component" value="Unassembled WGS sequence"/>
</dbReference>
<dbReference type="EMBL" id="FQVC01000005">
    <property type="protein sequence ID" value="SHF17055.1"/>
    <property type="molecule type" value="Genomic_DNA"/>
</dbReference>
<proteinExistence type="predicted"/>
<feature type="compositionally biased region" description="Low complexity" evidence="2">
    <location>
        <begin position="19"/>
        <end position="29"/>
    </location>
</feature>
<feature type="coiled-coil region" evidence="1">
    <location>
        <begin position="178"/>
        <end position="228"/>
    </location>
</feature>
<reference evidence="4 6" key="1">
    <citation type="submission" date="2015-03" db="EMBL/GenBank/DDBJ databases">
        <authorList>
            <person name="Hassan Y.I."/>
            <person name="Lepp D."/>
            <person name="Zhou T."/>
        </authorList>
    </citation>
    <scope>NUCLEOTIDE SEQUENCE [LARGE SCALE GENOMIC DNA]</scope>
    <source>
        <strain evidence="4 6">DSM 17137</strain>
    </source>
</reference>
<keyword evidence="3" id="KW-1133">Transmembrane helix</keyword>
<gene>
    <name evidence="5" type="ORF">SAMN02745223_01934</name>
    <name evidence="4" type="ORF">VW29_06420</name>
</gene>
<dbReference type="Proteomes" id="UP000033608">
    <property type="component" value="Unassembled WGS sequence"/>
</dbReference>
<keyword evidence="3" id="KW-0812">Transmembrane</keyword>
<dbReference type="AlphaFoldDB" id="A0A0F5LVI5"/>
<evidence type="ECO:0000313" key="5">
    <source>
        <dbReference type="EMBL" id="SHF17055.1"/>
    </source>
</evidence>
<sequence length="432" mass="43466">MADEKSGPVKPPVLDLKARPAAAKPASKPDTAKPDAAKPDTTKSESLQSEAPKREKPAAASAAAKPAEPAKPNESAAGAKTPPVAAERPFPVLAMLGGGVIGLAAAYGLAWAGLWPSAPAAPLPADPRLARFEAAIPELQTVTETTQSEMAALNQRIGALETAGSAADAMAPAPAVDISAVEAEIAALAARLDGLSSAAPVQSGVEELAALRTEMSGLSSRIEELGARLGTTEASVRTLDTSVADTKAALAEQPADIGAVLQLPLVLSGFEAAFASGRPYEAELAALRSAVPDAVVPTIIANGAATGLPRADAIAARFAQVVPAMLAMRPANPDSDWQGTVTDWFRSMIALRPTGAVEGDDPEAVVARLEAAIGRRDFATAETLLGSLPAPMASAAADVPAMIAAQAEAGRFLDSLRASALAGSSGSVGATP</sequence>
<dbReference type="STRING" id="1121477.SAMN02745223_01934"/>
<keyword evidence="3" id="KW-0472">Membrane</keyword>
<keyword evidence="1" id="KW-0175">Coiled coil</keyword>
<evidence type="ECO:0000313" key="7">
    <source>
        <dbReference type="Proteomes" id="UP000184533"/>
    </source>
</evidence>
<evidence type="ECO:0000313" key="4">
    <source>
        <dbReference type="EMBL" id="KKB85652.1"/>
    </source>
</evidence>
<reference evidence="5 7" key="2">
    <citation type="submission" date="2016-11" db="EMBL/GenBank/DDBJ databases">
        <authorList>
            <person name="Jaros S."/>
            <person name="Januszkiewicz K."/>
            <person name="Wedrychowicz H."/>
        </authorList>
    </citation>
    <scope>NUCLEOTIDE SEQUENCE [LARGE SCALE GENOMIC DNA]</scope>
    <source>
        <strain evidence="5 7">DSM 17137</strain>
    </source>
</reference>
<feature type="compositionally biased region" description="Low complexity" evidence="2">
    <location>
        <begin position="58"/>
        <end position="77"/>
    </location>
</feature>
<organism evidence="4 6">
    <name type="scientific">Devosia limi DSM 17137</name>
    <dbReference type="NCBI Taxonomy" id="1121477"/>
    <lineage>
        <taxon>Bacteria</taxon>
        <taxon>Pseudomonadati</taxon>
        <taxon>Pseudomonadota</taxon>
        <taxon>Alphaproteobacteria</taxon>
        <taxon>Hyphomicrobiales</taxon>
        <taxon>Devosiaceae</taxon>
        <taxon>Devosia</taxon>
    </lineage>
</organism>
<keyword evidence="6" id="KW-1185">Reference proteome</keyword>
<dbReference type="OrthoDB" id="8480612at2"/>
<dbReference type="RefSeq" id="WP_046134489.1">
    <property type="nucleotide sequence ID" value="NZ_FQVC01000005.1"/>
</dbReference>
<evidence type="ECO:0000256" key="2">
    <source>
        <dbReference type="SAM" id="MobiDB-lite"/>
    </source>
</evidence>
<protein>
    <submittedName>
        <fullName evidence="5">Uncharacterized conserved protein</fullName>
    </submittedName>
</protein>
<dbReference type="EMBL" id="LAJF01000054">
    <property type="protein sequence ID" value="KKB85652.1"/>
    <property type="molecule type" value="Genomic_DNA"/>
</dbReference>
<feature type="compositionally biased region" description="Basic and acidic residues" evidence="2">
    <location>
        <begin position="30"/>
        <end position="43"/>
    </location>
</feature>
<dbReference type="PATRIC" id="fig|1121477.3.peg.2374"/>